<evidence type="ECO:0000259" key="9">
    <source>
        <dbReference type="Pfam" id="PF12931"/>
    </source>
</evidence>
<evidence type="ECO:0000256" key="4">
    <source>
        <dbReference type="ARBA" id="ARBA00022824"/>
    </source>
</evidence>
<dbReference type="PANTHER" id="PTHR13402">
    <property type="entry name" value="RGPR-RELATED"/>
    <property type="match status" value="1"/>
</dbReference>
<proteinExistence type="inferred from homology"/>
<dbReference type="GO" id="GO:0006914">
    <property type="term" value="P:autophagy"/>
    <property type="evidence" value="ECO:0007669"/>
    <property type="project" value="UniProtKB-KW"/>
</dbReference>
<protein>
    <recommendedName>
        <fullName evidence="7">Protein transport protein sec16</fullName>
    </recommendedName>
</protein>
<feature type="compositionally biased region" description="Polar residues" evidence="8">
    <location>
        <begin position="88"/>
        <end position="108"/>
    </location>
</feature>
<keyword evidence="7" id="KW-0472">Membrane</keyword>
<dbReference type="GO" id="GO:0070971">
    <property type="term" value="C:endoplasmic reticulum exit site"/>
    <property type="evidence" value="ECO:0007669"/>
    <property type="project" value="TreeGrafter"/>
</dbReference>
<dbReference type="Proteomes" id="UP000308197">
    <property type="component" value="Unassembled WGS sequence"/>
</dbReference>
<organism evidence="11 12">
    <name type="scientific">Polyporus arcularius HHB13444</name>
    <dbReference type="NCBI Taxonomy" id="1314778"/>
    <lineage>
        <taxon>Eukaryota</taxon>
        <taxon>Fungi</taxon>
        <taxon>Dikarya</taxon>
        <taxon>Basidiomycota</taxon>
        <taxon>Agaricomycotina</taxon>
        <taxon>Agaricomycetes</taxon>
        <taxon>Polyporales</taxon>
        <taxon>Polyporaceae</taxon>
        <taxon>Polyporus</taxon>
    </lineage>
</organism>
<feature type="region of interest" description="Disordered" evidence="8">
    <location>
        <begin position="1269"/>
        <end position="1569"/>
    </location>
</feature>
<feature type="compositionally biased region" description="Low complexity" evidence="8">
    <location>
        <begin position="643"/>
        <end position="654"/>
    </location>
</feature>
<dbReference type="FunCoup" id="A0A5C3PJR9">
    <property type="interactions" value="46"/>
</dbReference>
<dbReference type="CDD" id="cd09233">
    <property type="entry name" value="ACE1-Sec16-like"/>
    <property type="match status" value="1"/>
</dbReference>
<keyword evidence="7" id="KW-0072">Autophagy</keyword>
<dbReference type="GO" id="GO:0016192">
    <property type="term" value="P:vesicle-mediated transport"/>
    <property type="evidence" value="ECO:0007669"/>
    <property type="project" value="UniProtKB-KW"/>
</dbReference>
<feature type="region of interest" description="Disordered" evidence="8">
    <location>
        <begin position="411"/>
        <end position="656"/>
    </location>
</feature>
<dbReference type="Pfam" id="PF12932">
    <property type="entry name" value="Sec16"/>
    <property type="match status" value="1"/>
</dbReference>
<evidence type="ECO:0000256" key="6">
    <source>
        <dbReference type="ARBA" id="ARBA00024687"/>
    </source>
</evidence>
<sequence>MSTAGEAASLFGVPDTAPDPFSAALGGDSSLDDPSNNAESSNAVSDLFGSATDAFPVDGAASSSVAQPDAQQTWYDHAGQQPYGYDSNAASGYSQSYQPQTSYAQTNGSYSQYGQYDSYAQSNAYSQPAASSTSAYEPAYAPQQSYAPQTTYSSYTQPASTYAPASTAQQAPVTQNGTYSASAYDPYKPTQTQSSYDPGLHATDAPPAPTHSSYNPYNPSYTPAAAPAQTYSYGADSHTQAHGIPPVSVPPPPAPIASDPAPPPPAVSVVNYRPKTSNAYDPPIPPPKVRHASIPPRPVYNTPPPVSPPPRSTLTPQSLVPPPKGLRKTPDPHALTPARRGSQPSVTHAPPHAQAGSYASPVVNGTAHNIPYEPTYNAPPTHGVSPSTNGSYGVGHDGGGSMPEGLPKVNDTYAPSESSYIPGLPQHTSPAEEHELPRTEHTSLISEPPATQGLTTSISETIPEVDEEATPQPSLFPNSEEEPAITALAPSSPPTSTDARPSSDSYAPNPSSSPERTLSPPRASSTAPPASTYDPYAPSPKSDVSYRAKSPGASSIRSIPSGPKQNYEPLRRDSISTSPSLSRPLSSQSRRSTLSSQYEPPPPLPHPQRAISPAGSVRSVTKQSTYDPYAPTAGGPSALHGRTTSNGSSYSTTSVADPYAPVRHSVRTSSEHAYGSFTIPESTYAPSAPPAPTYDRTGAQVVTLAAPVHSTYAPSPSLLGTNDPLGRASARVPVISFGFAGKLVSCFHGADMSAGFDVALSARQSTDVQIRSLDKLIPESALDTSATSFPGPLYSDPGSPTASLVRTGAQALKSKKAKVVKYLEDRAEEMAAGLGYHRAGTVDRSRAEAKRILVLLLKVMVEHDGRLSGSAEVDSAVRSALLHQEGTVSTTDSTGSAAMIPVTSTELLSSSYSLSSALPNTQDQTVSKTIVRSSQLDKIQDLLARGDRRGACHYAADEKLWSHALLIASSIDKECWKEVVTEWIRAELVTDTTSTQGEVTNGREPLRVAYSLFGGNGAAAVQELVHPKALLQHVQSQSSLQIPQPAAAITPLTPSFATIQPLDISQEVLASWAKTASMILSNPMTPESSAALTALGDQLAAHQWIEAAHACYLLSPQTSPLGGLGSSSRLTLLGSPPPTASPAFYKDPDPIIFSEIAEFAMGLATPTKGQEPFAGLPHLQPYRLIRAACLAELGNVQLANRYCEAIAGCISRGSPYINMTFVEQLKGLSDRLTAAPQLDKSGSWIGGKMAKPSLDSIGNWLEGRFTKFIAGEGDSPRPEESKSMQTQQSYTGPFANYSSISSATTSAYPSPHQSVTDLTDIPNGAPPFRTGSALGNRPPSRAHAQINRASSAMDHVRPFQQRRGSSPIARVASASAATFTDAGPYGQARGPYGNGYAPAPAHGSDHLKTDGDVSGQHSKPPSSSSWAWGQSESDVSTPTASSYVHLDDQPSSGTSNSGFISLMDDPMLSATPTGSKQLEPVSPRASQSFDDDDDDLGLGNSSSRRKTAASGNGDAAQDTAAREEEKPKPAQPEKPAEVKQTASSGWLSRLWKRPDSTSPAPVKANLGEESAFYYDKELKRWVNKNSGAEAAKPSQPPPPPRAQTASPGRAFGAMPPSSSLGAPPRPATAHPIDLTSEPPRRPPTRVRSNLVPSDAEGSPATPSSPLPPSASGTPPPGNGPPMGRPRGAAGKRNVRSRYVDVFSQESGGTS</sequence>
<dbReference type="InterPro" id="IPR024298">
    <property type="entry name" value="Sec16_Sec23-bd"/>
</dbReference>
<dbReference type="GO" id="GO:0012507">
    <property type="term" value="C:ER to Golgi transport vesicle membrane"/>
    <property type="evidence" value="ECO:0007669"/>
    <property type="project" value="TreeGrafter"/>
</dbReference>
<dbReference type="GO" id="GO:0070973">
    <property type="term" value="P:protein localization to endoplasmic reticulum exit site"/>
    <property type="evidence" value="ECO:0007669"/>
    <property type="project" value="TreeGrafter"/>
</dbReference>
<dbReference type="EMBL" id="ML211086">
    <property type="protein sequence ID" value="TFK89149.1"/>
    <property type="molecule type" value="Genomic_DNA"/>
</dbReference>
<keyword evidence="12" id="KW-1185">Reference proteome</keyword>
<evidence type="ECO:0000256" key="2">
    <source>
        <dbReference type="ARBA" id="ARBA00005927"/>
    </source>
</evidence>
<dbReference type="STRING" id="1314778.A0A5C3PJR9"/>
<evidence type="ECO:0000256" key="1">
    <source>
        <dbReference type="ARBA" id="ARBA00004397"/>
    </source>
</evidence>
<feature type="compositionally biased region" description="Low complexity" evidence="8">
    <location>
        <begin position="576"/>
        <end position="597"/>
    </location>
</feature>
<dbReference type="Gene3D" id="1.25.40.1030">
    <property type="match status" value="1"/>
</dbReference>
<reference evidence="11 12" key="1">
    <citation type="journal article" date="2019" name="Nat. Ecol. Evol.">
        <title>Megaphylogeny resolves global patterns of mushroom evolution.</title>
        <authorList>
            <person name="Varga T."/>
            <person name="Krizsan K."/>
            <person name="Foldi C."/>
            <person name="Dima B."/>
            <person name="Sanchez-Garcia M."/>
            <person name="Sanchez-Ramirez S."/>
            <person name="Szollosi G.J."/>
            <person name="Szarkandi J.G."/>
            <person name="Papp V."/>
            <person name="Albert L."/>
            <person name="Andreopoulos W."/>
            <person name="Angelini C."/>
            <person name="Antonin V."/>
            <person name="Barry K.W."/>
            <person name="Bougher N.L."/>
            <person name="Buchanan P."/>
            <person name="Buyck B."/>
            <person name="Bense V."/>
            <person name="Catcheside P."/>
            <person name="Chovatia M."/>
            <person name="Cooper J."/>
            <person name="Damon W."/>
            <person name="Desjardin D."/>
            <person name="Finy P."/>
            <person name="Geml J."/>
            <person name="Haridas S."/>
            <person name="Hughes K."/>
            <person name="Justo A."/>
            <person name="Karasinski D."/>
            <person name="Kautmanova I."/>
            <person name="Kiss B."/>
            <person name="Kocsube S."/>
            <person name="Kotiranta H."/>
            <person name="LaButti K.M."/>
            <person name="Lechner B.E."/>
            <person name="Liimatainen K."/>
            <person name="Lipzen A."/>
            <person name="Lukacs Z."/>
            <person name="Mihaltcheva S."/>
            <person name="Morgado L.N."/>
            <person name="Niskanen T."/>
            <person name="Noordeloos M.E."/>
            <person name="Ohm R.A."/>
            <person name="Ortiz-Santana B."/>
            <person name="Ovrebo C."/>
            <person name="Racz N."/>
            <person name="Riley R."/>
            <person name="Savchenko A."/>
            <person name="Shiryaev A."/>
            <person name="Soop K."/>
            <person name="Spirin V."/>
            <person name="Szebenyi C."/>
            <person name="Tomsovsky M."/>
            <person name="Tulloss R.E."/>
            <person name="Uehling J."/>
            <person name="Grigoriev I.V."/>
            <person name="Vagvolgyi C."/>
            <person name="Papp T."/>
            <person name="Martin F.M."/>
            <person name="Miettinen O."/>
            <person name="Hibbett D.S."/>
            <person name="Nagy L.G."/>
        </authorList>
    </citation>
    <scope>NUCLEOTIDE SEQUENCE [LARGE SCALE GENOMIC DNA]</scope>
    <source>
        <strain evidence="11 12">HHB13444</strain>
    </source>
</reference>
<dbReference type="GO" id="GO:0015031">
    <property type="term" value="P:protein transport"/>
    <property type="evidence" value="ECO:0007669"/>
    <property type="project" value="UniProtKB-KW"/>
</dbReference>
<feature type="region of interest" description="Disordered" evidence="8">
    <location>
        <begin position="58"/>
        <end position="114"/>
    </location>
</feature>
<evidence type="ECO:0000313" key="11">
    <source>
        <dbReference type="EMBL" id="TFK89149.1"/>
    </source>
</evidence>
<feature type="region of interest" description="Disordered" evidence="8">
    <location>
        <begin position="1584"/>
        <end position="1710"/>
    </location>
</feature>
<dbReference type="InterPro" id="IPR024340">
    <property type="entry name" value="Sec16_CCD"/>
</dbReference>
<gene>
    <name evidence="11" type="ORF">K466DRAFT_41707</name>
</gene>
<feature type="compositionally biased region" description="Polar residues" evidence="8">
    <location>
        <begin position="1426"/>
        <end position="1442"/>
    </location>
</feature>
<feature type="compositionally biased region" description="Low complexity" evidence="8">
    <location>
        <begin position="1297"/>
        <end position="1311"/>
    </location>
</feature>
<name>A0A5C3PJR9_9APHY</name>
<feature type="domain" description="Sec16 central conserved" evidence="10">
    <location>
        <begin position="732"/>
        <end position="865"/>
    </location>
</feature>
<dbReference type="PANTHER" id="PTHR13402:SF6">
    <property type="entry name" value="SECRETORY 16, ISOFORM I"/>
    <property type="match status" value="1"/>
</dbReference>
<feature type="compositionally biased region" description="Polar residues" evidence="8">
    <location>
        <begin position="147"/>
        <end position="181"/>
    </location>
</feature>
<feature type="region of interest" description="Disordered" evidence="8">
    <location>
        <begin position="1"/>
        <end position="44"/>
    </location>
</feature>
<feature type="compositionally biased region" description="Pro residues" evidence="8">
    <location>
        <begin position="247"/>
        <end position="266"/>
    </location>
</feature>
<feature type="compositionally biased region" description="Polar residues" evidence="8">
    <location>
        <begin position="210"/>
        <end position="221"/>
    </location>
</feature>
<comment type="similarity">
    <text evidence="2 7">Belongs to the SEC16 family.</text>
</comment>
<dbReference type="GO" id="GO:0005789">
    <property type="term" value="C:endoplasmic reticulum membrane"/>
    <property type="evidence" value="ECO:0007669"/>
    <property type="project" value="UniProtKB-SubCell"/>
</dbReference>
<feature type="compositionally biased region" description="Polar residues" evidence="8">
    <location>
        <begin position="61"/>
        <end position="74"/>
    </location>
</feature>
<keyword evidence="5 7" id="KW-0931">ER-Golgi transport</keyword>
<keyword evidence="3 7" id="KW-0813">Transport</keyword>
<evidence type="ECO:0000256" key="5">
    <source>
        <dbReference type="ARBA" id="ARBA00022892"/>
    </source>
</evidence>
<evidence type="ECO:0000259" key="10">
    <source>
        <dbReference type="Pfam" id="PF12932"/>
    </source>
</evidence>
<evidence type="ECO:0000256" key="8">
    <source>
        <dbReference type="SAM" id="MobiDB-lite"/>
    </source>
</evidence>
<evidence type="ECO:0000313" key="12">
    <source>
        <dbReference type="Proteomes" id="UP000308197"/>
    </source>
</evidence>
<feature type="region of interest" description="Disordered" evidence="8">
    <location>
        <begin position="147"/>
        <end position="366"/>
    </location>
</feature>
<comment type="subcellular location">
    <subcellularLocation>
        <location evidence="1">Endoplasmic reticulum membrane</location>
        <topology evidence="1">Peripheral membrane protein</topology>
        <orientation evidence="1">Cytoplasmic side</orientation>
    </subcellularLocation>
</comment>
<keyword evidence="4 7" id="KW-0256">Endoplasmic reticulum</keyword>
<keyword evidence="7" id="KW-0653">Protein transport</keyword>
<feature type="compositionally biased region" description="Polar residues" evidence="8">
    <location>
        <begin position="229"/>
        <end position="240"/>
    </location>
</feature>
<dbReference type="GO" id="GO:0007030">
    <property type="term" value="P:Golgi organization"/>
    <property type="evidence" value="ECO:0007669"/>
    <property type="project" value="TreeGrafter"/>
</dbReference>
<feature type="compositionally biased region" description="Polar residues" evidence="8">
    <location>
        <begin position="32"/>
        <end position="44"/>
    </location>
</feature>
<feature type="domain" description="Sec16 Sec23-binding" evidence="9">
    <location>
        <begin position="939"/>
        <end position="1272"/>
    </location>
</feature>
<dbReference type="InParanoid" id="A0A5C3PJR9"/>
<dbReference type="Pfam" id="PF12931">
    <property type="entry name" value="TPR_Sec16"/>
    <property type="match status" value="1"/>
</dbReference>
<accession>A0A5C3PJR9</accession>
<feature type="compositionally biased region" description="Low complexity" evidence="8">
    <location>
        <begin position="502"/>
        <end position="532"/>
    </location>
</feature>
<feature type="compositionally biased region" description="Polar residues" evidence="8">
    <location>
        <begin position="1449"/>
        <end position="1459"/>
    </location>
</feature>
<evidence type="ECO:0000256" key="7">
    <source>
        <dbReference type="RuleBase" id="RU364101"/>
    </source>
</evidence>
<comment type="function">
    <text evidence="6 7">Involved in the initiation of assembly of the COPII coat required for the formation of transport vesicles from the endoplasmic reticulum (ER) and the selection of cargo molecules. Also involved in autophagy.</text>
</comment>
<feature type="compositionally biased region" description="Pro residues" evidence="8">
    <location>
        <begin position="1662"/>
        <end position="1683"/>
    </location>
</feature>
<feature type="compositionally biased region" description="Pro residues" evidence="8">
    <location>
        <begin position="295"/>
        <end position="311"/>
    </location>
</feature>
<feature type="compositionally biased region" description="Basic and acidic residues" evidence="8">
    <location>
        <begin position="430"/>
        <end position="441"/>
    </location>
</feature>
<evidence type="ECO:0000256" key="3">
    <source>
        <dbReference type="ARBA" id="ARBA00022448"/>
    </source>
</evidence>